<evidence type="ECO:0000256" key="4">
    <source>
        <dbReference type="ARBA" id="ARBA00023136"/>
    </source>
</evidence>
<evidence type="ECO:0000259" key="6">
    <source>
        <dbReference type="Pfam" id="PF01957"/>
    </source>
</evidence>
<dbReference type="InterPro" id="IPR012340">
    <property type="entry name" value="NA-bd_OB-fold"/>
</dbReference>
<dbReference type="EMBL" id="PDJG01000001">
    <property type="protein sequence ID" value="PFG33367.1"/>
    <property type="molecule type" value="Genomic_DNA"/>
</dbReference>
<dbReference type="Proteomes" id="UP000225548">
    <property type="component" value="Unassembled WGS sequence"/>
</dbReference>
<organism evidence="7 8">
    <name type="scientific">Sanguibacter antarcticus</name>
    <dbReference type="NCBI Taxonomy" id="372484"/>
    <lineage>
        <taxon>Bacteria</taxon>
        <taxon>Bacillati</taxon>
        <taxon>Actinomycetota</taxon>
        <taxon>Actinomycetes</taxon>
        <taxon>Micrococcales</taxon>
        <taxon>Sanguibacteraceae</taxon>
        <taxon>Sanguibacter</taxon>
    </lineage>
</organism>
<dbReference type="Pfam" id="PF01957">
    <property type="entry name" value="NfeD"/>
    <property type="match status" value="1"/>
</dbReference>
<accession>A0A2A9E2W9</accession>
<dbReference type="PANTHER" id="PTHR33507:SF3">
    <property type="entry name" value="INNER MEMBRANE PROTEIN YBBJ"/>
    <property type="match status" value="1"/>
</dbReference>
<keyword evidence="4 5" id="KW-0472">Membrane</keyword>
<dbReference type="SUPFAM" id="SSF141322">
    <property type="entry name" value="NfeD domain-like"/>
    <property type="match status" value="1"/>
</dbReference>
<reference evidence="7 8" key="1">
    <citation type="submission" date="2017-10" db="EMBL/GenBank/DDBJ databases">
        <title>Sequencing the genomes of 1000 actinobacteria strains.</title>
        <authorList>
            <person name="Klenk H.-P."/>
        </authorList>
    </citation>
    <scope>NUCLEOTIDE SEQUENCE [LARGE SCALE GENOMIC DNA]</scope>
    <source>
        <strain evidence="7 8">DSM 18966</strain>
    </source>
</reference>
<dbReference type="InterPro" id="IPR052165">
    <property type="entry name" value="Membrane_assoc_protease"/>
</dbReference>
<name>A0A2A9E2W9_9MICO</name>
<keyword evidence="2 5" id="KW-0812">Transmembrane</keyword>
<dbReference type="GO" id="GO:0008233">
    <property type="term" value="F:peptidase activity"/>
    <property type="evidence" value="ECO:0007669"/>
    <property type="project" value="UniProtKB-KW"/>
</dbReference>
<sequence>MDWYWWIGTALILVVVEMVSLDLVLMMFAGGAVAAGVGSALGADLAVQILLFGVVSTLLLFAIRPWLLKYLRQRTPLTETNAAAQVGRIGVVVAEVTDDGGRIKLFGEVWSARSAGDVTYPLGSDVVVVRIDGATAIVGSADAPVKEPHRPELPA</sequence>
<dbReference type="OrthoDB" id="3174252at2"/>
<evidence type="ECO:0000256" key="2">
    <source>
        <dbReference type="ARBA" id="ARBA00022692"/>
    </source>
</evidence>
<evidence type="ECO:0000313" key="7">
    <source>
        <dbReference type="EMBL" id="PFG33367.1"/>
    </source>
</evidence>
<dbReference type="GO" id="GO:0005886">
    <property type="term" value="C:plasma membrane"/>
    <property type="evidence" value="ECO:0007669"/>
    <property type="project" value="TreeGrafter"/>
</dbReference>
<evidence type="ECO:0000313" key="8">
    <source>
        <dbReference type="Proteomes" id="UP000225548"/>
    </source>
</evidence>
<dbReference type="Gene3D" id="2.40.50.140">
    <property type="entry name" value="Nucleic acid-binding proteins"/>
    <property type="match status" value="1"/>
</dbReference>
<keyword evidence="3 5" id="KW-1133">Transmembrane helix</keyword>
<protein>
    <submittedName>
        <fullName evidence="7">Membrane protein implicated in regulation of membrane protease activity</fullName>
    </submittedName>
</protein>
<keyword evidence="7" id="KW-0645">Protease</keyword>
<proteinExistence type="predicted"/>
<keyword evidence="8" id="KW-1185">Reference proteome</keyword>
<dbReference type="InterPro" id="IPR002810">
    <property type="entry name" value="NfeD-like_C"/>
</dbReference>
<feature type="domain" description="NfeD-like C-terminal" evidence="6">
    <location>
        <begin position="84"/>
        <end position="138"/>
    </location>
</feature>
<dbReference type="AlphaFoldDB" id="A0A2A9E2W9"/>
<evidence type="ECO:0000256" key="3">
    <source>
        <dbReference type="ARBA" id="ARBA00022989"/>
    </source>
</evidence>
<dbReference type="PANTHER" id="PTHR33507">
    <property type="entry name" value="INNER MEMBRANE PROTEIN YBBJ"/>
    <property type="match status" value="1"/>
</dbReference>
<comment type="caution">
    <text evidence="7">The sequence shown here is derived from an EMBL/GenBank/DDBJ whole genome shotgun (WGS) entry which is preliminary data.</text>
</comment>
<keyword evidence="7" id="KW-0378">Hydrolase</keyword>
<dbReference type="GO" id="GO:0006508">
    <property type="term" value="P:proteolysis"/>
    <property type="evidence" value="ECO:0007669"/>
    <property type="project" value="UniProtKB-KW"/>
</dbReference>
<evidence type="ECO:0000256" key="1">
    <source>
        <dbReference type="ARBA" id="ARBA00004141"/>
    </source>
</evidence>
<gene>
    <name evidence="7" type="ORF">ATL42_1240</name>
</gene>
<evidence type="ECO:0000256" key="5">
    <source>
        <dbReference type="SAM" id="Phobius"/>
    </source>
</evidence>
<comment type="subcellular location">
    <subcellularLocation>
        <location evidence="1">Membrane</location>
        <topology evidence="1">Multi-pass membrane protein</topology>
    </subcellularLocation>
</comment>
<feature type="transmembrane region" description="Helical" evidence="5">
    <location>
        <begin position="45"/>
        <end position="67"/>
    </location>
</feature>